<accession>A0A1R2B3S8</accession>
<keyword evidence="3" id="KW-1185">Reference proteome</keyword>
<dbReference type="Proteomes" id="UP000187209">
    <property type="component" value="Unassembled WGS sequence"/>
</dbReference>
<dbReference type="EMBL" id="MPUH01000988">
    <property type="protein sequence ID" value="OMJ71463.1"/>
    <property type="molecule type" value="Genomic_DNA"/>
</dbReference>
<protein>
    <submittedName>
        <fullName evidence="2">Uncharacterized protein</fullName>
    </submittedName>
</protein>
<gene>
    <name evidence="2" type="ORF">SteCoe_30330</name>
</gene>
<reference evidence="2 3" key="1">
    <citation type="submission" date="2016-11" db="EMBL/GenBank/DDBJ databases">
        <title>The macronuclear genome of Stentor coeruleus: a giant cell with tiny introns.</title>
        <authorList>
            <person name="Slabodnick M."/>
            <person name="Ruby J.G."/>
            <person name="Reiff S.B."/>
            <person name="Swart E.C."/>
            <person name="Gosai S."/>
            <person name="Prabakaran S."/>
            <person name="Witkowska E."/>
            <person name="Larue G.E."/>
            <person name="Fisher S."/>
            <person name="Freeman R.M."/>
            <person name="Gunawardena J."/>
            <person name="Chu W."/>
            <person name="Stover N.A."/>
            <person name="Gregory B.D."/>
            <person name="Nowacki M."/>
            <person name="Derisi J."/>
            <person name="Roy S.W."/>
            <person name="Marshall W.F."/>
            <person name="Sood P."/>
        </authorList>
    </citation>
    <scope>NUCLEOTIDE SEQUENCE [LARGE SCALE GENOMIC DNA]</scope>
    <source>
        <strain evidence="2">WM001</strain>
    </source>
</reference>
<organism evidence="2 3">
    <name type="scientific">Stentor coeruleus</name>
    <dbReference type="NCBI Taxonomy" id="5963"/>
    <lineage>
        <taxon>Eukaryota</taxon>
        <taxon>Sar</taxon>
        <taxon>Alveolata</taxon>
        <taxon>Ciliophora</taxon>
        <taxon>Postciliodesmatophora</taxon>
        <taxon>Heterotrichea</taxon>
        <taxon>Heterotrichida</taxon>
        <taxon>Stentoridae</taxon>
        <taxon>Stentor</taxon>
    </lineage>
</organism>
<sequence length="357" mass="41737">MGCGNSKEAAIKELNQIVSQMRSEIHDLEYEREQLKCNKEENTLEEKNTLKDIKLMHKEFEKELKSLSGIVKLLYESSKVNSQTRGTILQELLEMKEKIERKVQRTKDLIKEREKLKEQETNLEMQLANTEKKIHELEANFFPNDQVRQQYYTAHKQLSELESQKEDLFEEIEKAQEVLNALNDEIKESGYEDRSKATDPSSYEFLLSLTDTEVNDETRKVDKELEELAEQIKTLKNKEGELQNIDILTGQRSQSRTFVRNESLKTQLKSSQERVELLESEKQRVKDEIVKLKRNTCNEEGLSEKLNALNDIIDKKKNKDDETGRAISENLVSDIEETLKRAKMLTSNMIIRDQAFD</sequence>
<proteinExistence type="predicted"/>
<keyword evidence="1" id="KW-0175">Coiled coil</keyword>
<evidence type="ECO:0000313" key="2">
    <source>
        <dbReference type="EMBL" id="OMJ71463.1"/>
    </source>
</evidence>
<comment type="caution">
    <text evidence="2">The sequence shown here is derived from an EMBL/GenBank/DDBJ whole genome shotgun (WGS) entry which is preliminary data.</text>
</comment>
<evidence type="ECO:0000313" key="3">
    <source>
        <dbReference type="Proteomes" id="UP000187209"/>
    </source>
</evidence>
<name>A0A1R2B3S8_9CILI</name>
<feature type="coiled-coil region" evidence="1">
    <location>
        <begin position="89"/>
        <end position="192"/>
    </location>
</feature>
<evidence type="ECO:0000256" key="1">
    <source>
        <dbReference type="SAM" id="Coils"/>
    </source>
</evidence>
<dbReference type="AlphaFoldDB" id="A0A1R2B3S8"/>
<feature type="coiled-coil region" evidence="1">
    <location>
        <begin position="218"/>
        <end position="319"/>
    </location>
</feature>
<feature type="coiled-coil region" evidence="1">
    <location>
        <begin position="11"/>
        <end position="50"/>
    </location>
</feature>